<evidence type="ECO:0008006" key="3">
    <source>
        <dbReference type="Google" id="ProtNLM"/>
    </source>
</evidence>
<dbReference type="Gene3D" id="2.60.40.10">
    <property type="entry name" value="Immunoglobulins"/>
    <property type="match status" value="1"/>
</dbReference>
<proteinExistence type="predicted"/>
<dbReference type="AlphaFoldDB" id="A0A9E6TI32"/>
<gene>
    <name evidence="1" type="ORF">HU739_005535</name>
</gene>
<name>A0A9E6TI32_9PSED</name>
<evidence type="ECO:0000313" key="2">
    <source>
        <dbReference type="Proteomes" id="UP000631521"/>
    </source>
</evidence>
<reference evidence="1 2" key="1">
    <citation type="journal article" date="2020" name="Microorganisms">
        <title>Reliable Identification of Environmental Pseudomonas Isolates Using the rpoD Gene.</title>
        <authorList>
            <consortium name="The Broad Institute Genome Sequencing Platform"/>
            <person name="Girard L."/>
            <person name="Lood C."/>
            <person name="Rokni-Zadeh H."/>
            <person name="van Noort V."/>
            <person name="Lavigne R."/>
            <person name="De Mot R."/>
        </authorList>
    </citation>
    <scope>NUCLEOTIDE SEQUENCE [LARGE SCALE GENOMIC DNA]</scope>
    <source>
        <strain evidence="1 2">SWRI65</strain>
    </source>
</reference>
<dbReference type="InterPro" id="IPR013783">
    <property type="entry name" value="Ig-like_fold"/>
</dbReference>
<dbReference type="Proteomes" id="UP000631521">
    <property type="component" value="Chromosome"/>
</dbReference>
<sequence length="104" mass="10830">MSTSQSNAIAPSIVTVETASGIQIPNGAEINETRVTITGIAEKEQEVEVFDGSVAKGRVLVDSRGTWTFTLTGLNLGPHSISAKALYGSGVVSPAWLFTVVPKA</sequence>
<evidence type="ECO:0000313" key="1">
    <source>
        <dbReference type="EMBL" id="QXI18454.1"/>
    </source>
</evidence>
<dbReference type="RefSeq" id="WP_186551693.1">
    <property type="nucleotide sequence ID" value="NZ_CP077091.1"/>
</dbReference>
<dbReference type="KEGG" id="phv:HU739_005535"/>
<protein>
    <recommendedName>
        <fullName evidence="3">Bacterial Ig-like domain-containing protein</fullName>
    </recommendedName>
</protein>
<organism evidence="1 2">
    <name type="scientific">Pseudomonas hamedanensis</name>
    <dbReference type="NCBI Taxonomy" id="2745504"/>
    <lineage>
        <taxon>Bacteria</taxon>
        <taxon>Pseudomonadati</taxon>
        <taxon>Pseudomonadota</taxon>
        <taxon>Gammaproteobacteria</taxon>
        <taxon>Pseudomonadales</taxon>
        <taxon>Pseudomonadaceae</taxon>
        <taxon>Pseudomonas</taxon>
    </lineage>
</organism>
<keyword evidence="2" id="KW-1185">Reference proteome</keyword>
<dbReference type="EMBL" id="CP077091">
    <property type="protein sequence ID" value="QXI18454.1"/>
    <property type="molecule type" value="Genomic_DNA"/>
</dbReference>
<accession>A0A9E6TI32</accession>
<reference evidence="1 2" key="2">
    <citation type="journal article" date="2021" name="Microorganisms">
        <title>The Ever-Expanding Pseudomonas Genus: Description of 43 New Species and Partition of the Pseudomonas putida Group.</title>
        <authorList>
            <person name="Girard L."/>
            <person name="Lood C."/>
            <person name="Hofte M."/>
            <person name="Vandamme P."/>
            <person name="Rokni-Zadeh H."/>
            <person name="van Noort V."/>
            <person name="Lavigne R."/>
            <person name="De Mot R."/>
        </authorList>
    </citation>
    <scope>NUCLEOTIDE SEQUENCE [LARGE SCALE GENOMIC DNA]</scope>
    <source>
        <strain evidence="1 2">SWRI65</strain>
    </source>
</reference>